<accession>A0AAW2EIE6</accession>
<feature type="region of interest" description="Disordered" evidence="1">
    <location>
        <begin position="1"/>
        <end position="30"/>
    </location>
</feature>
<feature type="compositionally biased region" description="Basic and acidic residues" evidence="1">
    <location>
        <begin position="15"/>
        <end position="24"/>
    </location>
</feature>
<dbReference type="EMBL" id="JADYXP020000022">
    <property type="protein sequence ID" value="KAL0102665.1"/>
    <property type="molecule type" value="Genomic_DNA"/>
</dbReference>
<comment type="caution">
    <text evidence="2">The sequence shown here is derived from an EMBL/GenBank/DDBJ whole genome shotgun (WGS) entry which is preliminary data.</text>
</comment>
<sequence length="92" mass="10657">MLIRLSRRERKRKKERESKREIKCPKRKTKGEIITRGFSDPRGHSLATERTGLLNVIARVNDDLGLGNARRKGIRCCPALIRRKAREADFTT</sequence>
<dbReference type="Proteomes" id="UP001430953">
    <property type="component" value="Unassembled WGS sequence"/>
</dbReference>
<proteinExistence type="predicted"/>
<organism evidence="2 3">
    <name type="scientific">Cardiocondyla obscurior</name>
    <dbReference type="NCBI Taxonomy" id="286306"/>
    <lineage>
        <taxon>Eukaryota</taxon>
        <taxon>Metazoa</taxon>
        <taxon>Ecdysozoa</taxon>
        <taxon>Arthropoda</taxon>
        <taxon>Hexapoda</taxon>
        <taxon>Insecta</taxon>
        <taxon>Pterygota</taxon>
        <taxon>Neoptera</taxon>
        <taxon>Endopterygota</taxon>
        <taxon>Hymenoptera</taxon>
        <taxon>Apocrita</taxon>
        <taxon>Aculeata</taxon>
        <taxon>Formicoidea</taxon>
        <taxon>Formicidae</taxon>
        <taxon>Myrmicinae</taxon>
        <taxon>Cardiocondyla</taxon>
    </lineage>
</organism>
<name>A0AAW2EIE6_9HYME</name>
<keyword evidence="3" id="KW-1185">Reference proteome</keyword>
<dbReference type="AlphaFoldDB" id="A0AAW2EIE6"/>
<gene>
    <name evidence="2" type="ORF">PUN28_018162</name>
</gene>
<evidence type="ECO:0000313" key="3">
    <source>
        <dbReference type="Proteomes" id="UP001430953"/>
    </source>
</evidence>
<reference evidence="2 3" key="1">
    <citation type="submission" date="2023-03" db="EMBL/GenBank/DDBJ databases">
        <title>High recombination rates correlate with genetic variation in Cardiocondyla obscurior ants.</title>
        <authorList>
            <person name="Errbii M."/>
        </authorList>
    </citation>
    <scope>NUCLEOTIDE SEQUENCE [LARGE SCALE GENOMIC DNA]</scope>
    <source>
        <strain evidence="2">Alpha-2009</strain>
        <tissue evidence="2">Whole body</tissue>
    </source>
</reference>
<protein>
    <submittedName>
        <fullName evidence="2">Uncharacterized protein</fullName>
    </submittedName>
</protein>
<evidence type="ECO:0000313" key="2">
    <source>
        <dbReference type="EMBL" id="KAL0102665.1"/>
    </source>
</evidence>
<feature type="compositionally biased region" description="Basic residues" evidence="1">
    <location>
        <begin position="1"/>
        <end position="14"/>
    </location>
</feature>
<evidence type="ECO:0000256" key="1">
    <source>
        <dbReference type="SAM" id="MobiDB-lite"/>
    </source>
</evidence>